<gene>
    <name evidence="3" type="ORF">FOZ76_26870</name>
</gene>
<comment type="caution">
    <text evidence="3">The sequence shown here is derived from an EMBL/GenBank/DDBJ whole genome shotgun (WGS) entry which is preliminary data.</text>
</comment>
<dbReference type="EMBL" id="VLTJ01000044">
    <property type="protein sequence ID" value="TSH88501.1"/>
    <property type="molecule type" value="Genomic_DNA"/>
</dbReference>
<name>A0A556A6I0_9BURK</name>
<keyword evidence="1 3" id="KW-0378">Hydrolase</keyword>
<evidence type="ECO:0000313" key="4">
    <source>
        <dbReference type="Proteomes" id="UP000318405"/>
    </source>
</evidence>
<reference evidence="3 4" key="1">
    <citation type="submission" date="2019-07" db="EMBL/GenBank/DDBJ databases">
        <title>Qingshengfaniella alkalisoli gen. nov., sp. nov., isolated from saline soil.</title>
        <authorList>
            <person name="Xu L."/>
            <person name="Huang X.-X."/>
            <person name="Sun J.-Q."/>
        </authorList>
    </citation>
    <scope>NUCLEOTIDE SEQUENCE [LARGE SCALE GENOMIC DNA]</scope>
    <source>
        <strain evidence="3 4">DSM 27279</strain>
    </source>
</reference>
<dbReference type="AlphaFoldDB" id="A0A556A6I0"/>
<dbReference type="SUPFAM" id="SSF52499">
    <property type="entry name" value="Isochorismatase-like hydrolases"/>
    <property type="match status" value="1"/>
</dbReference>
<dbReference type="CDD" id="cd00431">
    <property type="entry name" value="cysteine_hydrolases"/>
    <property type="match status" value="1"/>
</dbReference>
<dbReference type="InterPro" id="IPR036380">
    <property type="entry name" value="Isochorismatase-like_sf"/>
</dbReference>
<dbReference type="Pfam" id="PF00857">
    <property type="entry name" value="Isochorismatase"/>
    <property type="match status" value="1"/>
</dbReference>
<dbReference type="OrthoDB" id="9781985at2"/>
<dbReference type="Proteomes" id="UP000318405">
    <property type="component" value="Unassembled WGS sequence"/>
</dbReference>
<dbReference type="PANTHER" id="PTHR43540:SF6">
    <property type="entry name" value="ISOCHORISMATASE-LIKE DOMAIN-CONTAINING PROTEIN"/>
    <property type="match status" value="1"/>
</dbReference>
<feature type="domain" description="Isochorismatase-like" evidence="2">
    <location>
        <begin position="29"/>
        <end position="213"/>
    </location>
</feature>
<dbReference type="InterPro" id="IPR000868">
    <property type="entry name" value="Isochorismatase-like_dom"/>
</dbReference>
<evidence type="ECO:0000259" key="2">
    <source>
        <dbReference type="Pfam" id="PF00857"/>
    </source>
</evidence>
<keyword evidence="4" id="KW-1185">Reference proteome</keyword>
<dbReference type="Gene3D" id="3.40.50.850">
    <property type="entry name" value="Isochorismatase-like"/>
    <property type="match status" value="1"/>
</dbReference>
<dbReference type="RefSeq" id="WP_143951372.1">
    <property type="nucleotide sequence ID" value="NZ_BAABMB010000002.1"/>
</dbReference>
<sequence>MQFPDWVVERVIARQGRLHPYPELDARHTAFVVVDLQNYYTQPGFQAECAAARATLPAVNRLAAALRAAGGHVVWVQTCADGADDFWSHHHGVMLTPERSRRRLRELAASHAGFQLHPGLDVQPQDARVVKRCYSALAPGSSNLHEVLRAKGVTSVLVGGTCTNVCCESTARDAMMMDYATIMVDDCLSALTPFEHEHALNNWMLFFGDVLDSGEVMGRLRAHAAPPSAARAL</sequence>
<evidence type="ECO:0000313" key="3">
    <source>
        <dbReference type="EMBL" id="TSH88501.1"/>
    </source>
</evidence>
<organism evidence="3 4">
    <name type="scientific">Verticiella sediminum</name>
    <dbReference type="NCBI Taxonomy" id="1247510"/>
    <lineage>
        <taxon>Bacteria</taxon>
        <taxon>Pseudomonadati</taxon>
        <taxon>Pseudomonadota</taxon>
        <taxon>Betaproteobacteria</taxon>
        <taxon>Burkholderiales</taxon>
        <taxon>Alcaligenaceae</taxon>
        <taxon>Verticiella</taxon>
    </lineage>
</organism>
<dbReference type="GO" id="GO:0016787">
    <property type="term" value="F:hydrolase activity"/>
    <property type="evidence" value="ECO:0007669"/>
    <property type="project" value="UniProtKB-KW"/>
</dbReference>
<proteinExistence type="predicted"/>
<protein>
    <submittedName>
        <fullName evidence="3">Cysteine hydrolase</fullName>
    </submittedName>
</protein>
<dbReference type="PANTHER" id="PTHR43540">
    <property type="entry name" value="PEROXYUREIDOACRYLATE/UREIDOACRYLATE AMIDOHYDROLASE-RELATED"/>
    <property type="match status" value="1"/>
</dbReference>
<accession>A0A556A6I0</accession>
<dbReference type="InterPro" id="IPR050272">
    <property type="entry name" value="Isochorismatase-like_hydrls"/>
</dbReference>
<evidence type="ECO:0000256" key="1">
    <source>
        <dbReference type="ARBA" id="ARBA00022801"/>
    </source>
</evidence>